<gene>
    <name evidence="2" type="ORF">C1H46_023736</name>
</gene>
<dbReference type="EMBL" id="VIEB01000444">
    <property type="protein sequence ID" value="TQD90733.1"/>
    <property type="molecule type" value="Genomic_DNA"/>
</dbReference>
<keyword evidence="3" id="KW-1185">Reference proteome</keyword>
<dbReference type="AlphaFoldDB" id="A0A540LW35"/>
<feature type="signal peptide" evidence="1">
    <location>
        <begin position="1"/>
        <end position="21"/>
    </location>
</feature>
<organism evidence="2 3">
    <name type="scientific">Malus baccata</name>
    <name type="common">Siberian crab apple</name>
    <name type="synonym">Pyrus baccata</name>
    <dbReference type="NCBI Taxonomy" id="106549"/>
    <lineage>
        <taxon>Eukaryota</taxon>
        <taxon>Viridiplantae</taxon>
        <taxon>Streptophyta</taxon>
        <taxon>Embryophyta</taxon>
        <taxon>Tracheophyta</taxon>
        <taxon>Spermatophyta</taxon>
        <taxon>Magnoliopsida</taxon>
        <taxon>eudicotyledons</taxon>
        <taxon>Gunneridae</taxon>
        <taxon>Pentapetalae</taxon>
        <taxon>rosids</taxon>
        <taxon>fabids</taxon>
        <taxon>Rosales</taxon>
        <taxon>Rosaceae</taxon>
        <taxon>Amygdaloideae</taxon>
        <taxon>Maleae</taxon>
        <taxon>Malus</taxon>
    </lineage>
</organism>
<name>A0A540LW35_MALBA</name>
<reference evidence="2 3" key="1">
    <citation type="journal article" date="2019" name="G3 (Bethesda)">
        <title>Sequencing of a Wild Apple (Malus baccata) Genome Unravels the Differences Between Cultivated and Wild Apple Species Regarding Disease Resistance and Cold Tolerance.</title>
        <authorList>
            <person name="Chen X."/>
        </authorList>
    </citation>
    <scope>NUCLEOTIDE SEQUENCE [LARGE SCALE GENOMIC DNA]</scope>
    <source>
        <strain evidence="3">cv. Shandingzi</strain>
        <tissue evidence="2">Leaves</tissue>
    </source>
</reference>
<proteinExistence type="predicted"/>
<evidence type="ECO:0000256" key="1">
    <source>
        <dbReference type="SAM" id="SignalP"/>
    </source>
</evidence>
<dbReference type="Proteomes" id="UP000315295">
    <property type="component" value="Unassembled WGS sequence"/>
</dbReference>
<evidence type="ECO:0000313" key="3">
    <source>
        <dbReference type="Proteomes" id="UP000315295"/>
    </source>
</evidence>
<accession>A0A540LW35</accession>
<protein>
    <submittedName>
        <fullName evidence="2">Uncharacterized protein</fullName>
    </submittedName>
</protein>
<feature type="chain" id="PRO_5021974645" evidence="1">
    <location>
        <begin position="22"/>
        <end position="53"/>
    </location>
</feature>
<sequence>MVGFKLGSLVGAIFLFWGCESFEPKGLPRFRVGVGDWLAANVPYRMEGAASPP</sequence>
<keyword evidence="1" id="KW-0732">Signal</keyword>
<evidence type="ECO:0000313" key="2">
    <source>
        <dbReference type="EMBL" id="TQD90733.1"/>
    </source>
</evidence>
<comment type="caution">
    <text evidence="2">The sequence shown here is derived from an EMBL/GenBank/DDBJ whole genome shotgun (WGS) entry which is preliminary data.</text>
</comment>